<sequence>MMDARAIDKGRIVELLDELTEGYEVFAPVMSDDVVLFDKIASGSEARLDFANSKRLPKEAFFPPSEVMFVYAGGQAEAPCSTGDRVLFGIRPCDARSFLLLDKVFNTP</sequence>
<comment type="caution">
    <text evidence="1">The sequence shown here is derived from an EMBL/GenBank/DDBJ whole genome shotgun (WGS) entry which is preliminary data.</text>
</comment>
<dbReference type="AlphaFoldDB" id="X0SGW5"/>
<protein>
    <submittedName>
        <fullName evidence="1">Uncharacterized protein</fullName>
    </submittedName>
</protein>
<accession>X0SGW5</accession>
<name>X0SGW5_9ZZZZ</name>
<feature type="non-terminal residue" evidence="1">
    <location>
        <position position="108"/>
    </location>
</feature>
<evidence type="ECO:0000313" key="1">
    <source>
        <dbReference type="EMBL" id="GAF74356.1"/>
    </source>
</evidence>
<gene>
    <name evidence="1" type="ORF">S01H1_10790</name>
</gene>
<dbReference type="EMBL" id="BARS01005499">
    <property type="protein sequence ID" value="GAF74356.1"/>
    <property type="molecule type" value="Genomic_DNA"/>
</dbReference>
<reference evidence="1" key="1">
    <citation type="journal article" date="2014" name="Front. Microbiol.">
        <title>High frequency of phylogenetically diverse reductive dehalogenase-homologous genes in deep subseafloor sedimentary metagenomes.</title>
        <authorList>
            <person name="Kawai M."/>
            <person name="Futagami T."/>
            <person name="Toyoda A."/>
            <person name="Takaki Y."/>
            <person name="Nishi S."/>
            <person name="Hori S."/>
            <person name="Arai W."/>
            <person name="Tsubouchi T."/>
            <person name="Morono Y."/>
            <person name="Uchiyama I."/>
            <person name="Ito T."/>
            <person name="Fujiyama A."/>
            <person name="Inagaki F."/>
            <person name="Takami H."/>
        </authorList>
    </citation>
    <scope>NUCLEOTIDE SEQUENCE</scope>
    <source>
        <strain evidence="1">Expedition CK06-06</strain>
    </source>
</reference>
<organism evidence="1">
    <name type="scientific">marine sediment metagenome</name>
    <dbReference type="NCBI Taxonomy" id="412755"/>
    <lineage>
        <taxon>unclassified sequences</taxon>
        <taxon>metagenomes</taxon>
        <taxon>ecological metagenomes</taxon>
    </lineage>
</organism>
<proteinExistence type="predicted"/>